<keyword evidence="3" id="KW-1185">Reference proteome</keyword>
<reference evidence="2 3" key="1">
    <citation type="submission" date="2021-06" db="EMBL/GenBank/DDBJ databases">
        <title>Caerostris extrusa draft genome.</title>
        <authorList>
            <person name="Kono N."/>
            <person name="Arakawa K."/>
        </authorList>
    </citation>
    <scope>NUCLEOTIDE SEQUENCE [LARGE SCALE GENOMIC DNA]</scope>
</reference>
<dbReference type="AlphaFoldDB" id="A0AAV4SDB8"/>
<evidence type="ECO:0000256" key="1">
    <source>
        <dbReference type="SAM" id="Phobius"/>
    </source>
</evidence>
<dbReference type="Proteomes" id="UP001054945">
    <property type="component" value="Unassembled WGS sequence"/>
</dbReference>
<sequence length="72" mass="8313">MLSAGTLPCHYGSARQARTSLNCRTRPDQMAQSANKQENFISFSCSARFFFFFFYYPAFIDLSLRLARDVRS</sequence>
<name>A0AAV4SDB8_CAEEX</name>
<evidence type="ECO:0000313" key="3">
    <source>
        <dbReference type="Proteomes" id="UP001054945"/>
    </source>
</evidence>
<dbReference type="EMBL" id="BPLR01009356">
    <property type="protein sequence ID" value="GIY31304.1"/>
    <property type="molecule type" value="Genomic_DNA"/>
</dbReference>
<accession>A0AAV4SDB8</accession>
<comment type="caution">
    <text evidence="2">The sequence shown here is derived from an EMBL/GenBank/DDBJ whole genome shotgun (WGS) entry which is preliminary data.</text>
</comment>
<keyword evidence="1" id="KW-1133">Transmembrane helix</keyword>
<protein>
    <submittedName>
        <fullName evidence="2">Uncharacterized protein</fullName>
    </submittedName>
</protein>
<keyword evidence="1" id="KW-0472">Membrane</keyword>
<proteinExistence type="predicted"/>
<keyword evidence="1" id="KW-0812">Transmembrane</keyword>
<organism evidence="2 3">
    <name type="scientific">Caerostris extrusa</name>
    <name type="common">Bark spider</name>
    <name type="synonym">Caerostris bankana</name>
    <dbReference type="NCBI Taxonomy" id="172846"/>
    <lineage>
        <taxon>Eukaryota</taxon>
        <taxon>Metazoa</taxon>
        <taxon>Ecdysozoa</taxon>
        <taxon>Arthropoda</taxon>
        <taxon>Chelicerata</taxon>
        <taxon>Arachnida</taxon>
        <taxon>Araneae</taxon>
        <taxon>Araneomorphae</taxon>
        <taxon>Entelegynae</taxon>
        <taxon>Araneoidea</taxon>
        <taxon>Araneidae</taxon>
        <taxon>Caerostris</taxon>
    </lineage>
</organism>
<feature type="transmembrane region" description="Helical" evidence="1">
    <location>
        <begin position="40"/>
        <end position="64"/>
    </location>
</feature>
<evidence type="ECO:0000313" key="2">
    <source>
        <dbReference type="EMBL" id="GIY31304.1"/>
    </source>
</evidence>
<gene>
    <name evidence="2" type="ORF">CEXT_269431</name>
</gene>